<dbReference type="InterPro" id="IPR038476">
    <property type="entry name" value="UvrC_RNase_H_dom_sf"/>
</dbReference>
<feature type="domain" description="UVR" evidence="8">
    <location>
        <begin position="195"/>
        <end position="230"/>
    </location>
</feature>
<evidence type="ECO:0000259" key="10">
    <source>
        <dbReference type="PROSITE" id="PS50165"/>
    </source>
</evidence>
<dbReference type="InterPro" id="IPR035901">
    <property type="entry name" value="GIY-YIG_endonuc_sf"/>
</dbReference>
<dbReference type="InterPro" id="IPR004791">
    <property type="entry name" value="UvrC"/>
</dbReference>
<dbReference type="Pfam" id="PF14520">
    <property type="entry name" value="HHH_5"/>
    <property type="match status" value="1"/>
</dbReference>
<evidence type="ECO:0000259" key="9">
    <source>
        <dbReference type="PROSITE" id="PS50164"/>
    </source>
</evidence>
<dbReference type="PROSITE" id="PS50164">
    <property type="entry name" value="GIY_YIG"/>
    <property type="match status" value="1"/>
</dbReference>
<keyword evidence="4 6" id="KW-0267">Excision nuclease</keyword>
<dbReference type="InterPro" id="IPR047296">
    <property type="entry name" value="GIY-YIG_UvrC_Cho"/>
</dbReference>
<dbReference type="Proteomes" id="UP001232445">
    <property type="component" value="Unassembled WGS sequence"/>
</dbReference>
<dbReference type="InterPro" id="IPR036876">
    <property type="entry name" value="UVR_dom_sf"/>
</dbReference>
<keyword evidence="5 6" id="KW-0234">DNA repair</keyword>
<evidence type="ECO:0000256" key="1">
    <source>
        <dbReference type="ARBA" id="ARBA00022490"/>
    </source>
</evidence>
<dbReference type="Gene3D" id="4.10.860.10">
    <property type="entry name" value="UVR domain"/>
    <property type="match status" value="1"/>
</dbReference>
<protein>
    <recommendedName>
        <fullName evidence="6">UvrABC system protein C</fullName>
        <shortName evidence="6">Protein UvrC</shortName>
    </recommendedName>
    <alternativeName>
        <fullName evidence="6">Excinuclease ABC subunit C</fullName>
    </alternativeName>
</protein>
<dbReference type="SUPFAM" id="SSF82771">
    <property type="entry name" value="GIY-YIG endonuclease"/>
    <property type="match status" value="1"/>
</dbReference>
<comment type="subcellular location">
    <subcellularLocation>
        <location evidence="6">Cytoplasm</location>
    </subcellularLocation>
</comment>
<organism evidence="11 12">
    <name type="scientific">Caldalkalibacillus uzonensis</name>
    <dbReference type="NCBI Taxonomy" id="353224"/>
    <lineage>
        <taxon>Bacteria</taxon>
        <taxon>Bacillati</taxon>
        <taxon>Bacillota</taxon>
        <taxon>Bacilli</taxon>
        <taxon>Bacillales</taxon>
        <taxon>Bacillaceae</taxon>
        <taxon>Caldalkalibacillus</taxon>
    </lineage>
</organism>
<dbReference type="Pfam" id="PF22920">
    <property type="entry name" value="UvrC_RNaseH"/>
    <property type="match status" value="1"/>
</dbReference>
<keyword evidence="3 6" id="KW-0228">DNA excision</keyword>
<feature type="coiled-coil region" evidence="7">
    <location>
        <begin position="191"/>
        <end position="222"/>
    </location>
</feature>
<dbReference type="SUPFAM" id="SSF46600">
    <property type="entry name" value="C-terminal UvrC-binding domain of UvrB"/>
    <property type="match status" value="1"/>
</dbReference>
<dbReference type="InterPro" id="IPR010994">
    <property type="entry name" value="RuvA_2-like"/>
</dbReference>
<dbReference type="RefSeq" id="WP_307342946.1">
    <property type="nucleotide sequence ID" value="NZ_JAUSUQ010000018.1"/>
</dbReference>
<name>A0ABU0CWH6_9BACI</name>
<dbReference type="Pfam" id="PF02151">
    <property type="entry name" value="UVR"/>
    <property type="match status" value="1"/>
</dbReference>
<dbReference type="Gene3D" id="3.30.420.340">
    <property type="entry name" value="UvrC, RNAse H endonuclease domain"/>
    <property type="match status" value="1"/>
</dbReference>
<keyword evidence="7" id="KW-0175">Coiled coil</keyword>
<evidence type="ECO:0000256" key="2">
    <source>
        <dbReference type="ARBA" id="ARBA00022763"/>
    </source>
</evidence>
<keyword evidence="6" id="KW-0742">SOS response</keyword>
<dbReference type="PROSITE" id="PS50151">
    <property type="entry name" value="UVR"/>
    <property type="match status" value="1"/>
</dbReference>
<dbReference type="PANTHER" id="PTHR30562">
    <property type="entry name" value="UVRC/OXIDOREDUCTASE"/>
    <property type="match status" value="1"/>
</dbReference>
<dbReference type="NCBIfam" id="NF001824">
    <property type="entry name" value="PRK00558.1-5"/>
    <property type="match status" value="1"/>
</dbReference>
<dbReference type="PANTHER" id="PTHR30562:SF1">
    <property type="entry name" value="UVRABC SYSTEM PROTEIN C"/>
    <property type="match status" value="1"/>
</dbReference>
<comment type="similarity">
    <text evidence="6">Belongs to the UvrC family.</text>
</comment>
<comment type="subunit">
    <text evidence="6">Interacts with UvrB in an incision complex.</text>
</comment>
<evidence type="ECO:0000259" key="8">
    <source>
        <dbReference type="PROSITE" id="PS50151"/>
    </source>
</evidence>
<dbReference type="EMBL" id="JAUSUQ010000018">
    <property type="protein sequence ID" value="MDQ0340761.1"/>
    <property type="molecule type" value="Genomic_DNA"/>
</dbReference>
<evidence type="ECO:0000256" key="7">
    <source>
        <dbReference type="SAM" id="Coils"/>
    </source>
</evidence>
<dbReference type="CDD" id="cd10434">
    <property type="entry name" value="GIY-YIG_UvrC_Cho"/>
    <property type="match status" value="1"/>
</dbReference>
<evidence type="ECO:0000256" key="5">
    <source>
        <dbReference type="ARBA" id="ARBA00023204"/>
    </source>
</evidence>
<dbReference type="InterPro" id="IPR000305">
    <property type="entry name" value="GIY-YIG_endonuc"/>
</dbReference>
<evidence type="ECO:0000256" key="3">
    <source>
        <dbReference type="ARBA" id="ARBA00022769"/>
    </source>
</evidence>
<dbReference type="PROSITE" id="PS50165">
    <property type="entry name" value="UVRC"/>
    <property type="match status" value="1"/>
</dbReference>
<evidence type="ECO:0000256" key="4">
    <source>
        <dbReference type="ARBA" id="ARBA00022881"/>
    </source>
</evidence>
<dbReference type="Pfam" id="PF01541">
    <property type="entry name" value="GIY-YIG"/>
    <property type="match status" value="1"/>
</dbReference>
<evidence type="ECO:0000313" key="12">
    <source>
        <dbReference type="Proteomes" id="UP001232445"/>
    </source>
</evidence>
<dbReference type="InterPro" id="IPR050066">
    <property type="entry name" value="UvrABC_protein_C"/>
</dbReference>
<reference evidence="11 12" key="1">
    <citation type="submission" date="2023-07" db="EMBL/GenBank/DDBJ databases">
        <title>Genomic Encyclopedia of Type Strains, Phase IV (KMG-IV): sequencing the most valuable type-strain genomes for metagenomic binning, comparative biology and taxonomic classification.</title>
        <authorList>
            <person name="Goeker M."/>
        </authorList>
    </citation>
    <scope>NUCLEOTIDE SEQUENCE [LARGE SCALE GENOMIC DNA]</scope>
    <source>
        <strain evidence="11 12">DSM 17740</strain>
    </source>
</reference>
<accession>A0ABU0CWH6</accession>
<dbReference type="SMART" id="SM00465">
    <property type="entry name" value="GIYc"/>
    <property type="match status" value="1"/>
</dbReference>
<gene>
    <name evidence="6" type="primary">uvrC</name>
    <name evidence="11" type="ORF">J2S00_003601</name>
</gene>
<sequence>MTVLQEKLSLLPEKPGVYMMKDEQDEVIYVGKAKVLKNRVRSYFTGSHDGKTQKMVSEIADFEYIITSSPVEALLLECNLIKKYNPRYNVLLKDDKTYPYIRLTKEKHPRLEVTRRIKKDGSKYFGPYTNVGSAREVKRLLDRLYPLRKCRTIPDRVCLYYHMGQCVAPCEFKVDPEQYEQMTKDIVRFLNGGHEQLIRELKAEMEKAAEELNFERAKELRDLIRHIEAVIAKQSITINDHTDRDVFGYAFDKGWLCVQVFFVRKGKLIEREVSMFPFYTDDVAEALLSFIGQFYFEKEHVLPKEILVPEVIDGELLSEWLKIKVHTPKRGIKRDLLQMATTNAQSALKERFELLERDEERTITAALNLGQQLGIGPLRRIEAFDNSNIQGTHAVAAMVAFINGKPAKHEYRKYKIRSVQGPDDYESMREVIRRRYTRLLKENLPLPDLIIVDGGKGQMGAAQDVLENELGLDIPVSGLAKDEKHRTAELLFGSPPEPVSIKRDRPEFYLLQRIQDEVHRFALSFHRQMRQKNMFHSVLDDIPGVGPKRKQRLLQHFGSVKKMKEATIADFKGAGISEKLARTILDHLQGVQQSAKEQSGQG</sequence>
<dbReference type="InterPro" id="IPR001943">
    <property type="entry name" value="UVR_dom"/>
</dbReference>
<dbReference type="Pfam" id="PF08459">
    <property type="entry name" value="UvrC_RNaseH_dom"/>
    <property type="match status" value="1"/>
</dbReference>
<dbReference type="NCBIfam" id="TIGR00194">
    <property type="entry name" value="uvrC"/>
    <property type="match status" value="1"/>
</dbReference>
<comment type="caution">
    <text evidence="11">The sequence shown here is derived from an EMBL/GenBank/DDBJ whole genome shotgun (WGS) entry which is preliminary data.</text>
</comment>
<evidence type="ECO:0000256" key="6">
    <source>
        <dbReference type="HAMAP-Rule" id="MF_00203"/>
    </source>
</evidence>
<dbReference type="Gene3D" id="1.10.150.20">
    <property type="entry name" value="5' to 3' exonuclease, C-terminal subdomain"/>
    <property type="match status" value="1"/>
</dbReference>
<keyword evidence="2 6" id="KW-0227">DNA damage</keyword>
<feature type="domain" description="GIY-YIG" evidence="9">
    <location>
        <begin position="13"/>
        <end position="90"/>
    </location>
</feature>
<dbReference type="Gene3D" id="3.40.1440.10">
    <property type="entry name" value="GIY-YIG endonuclease"/>
    <property type="match status" value="1"/>
</dbReference>
<keyword evidence="12" id="KW-1185">Reference proteome</keyword>
<comment type="function">
    <text evidence="6">The UvrABC repair system catalyzes the recognition and processing of DNA lesions. UvrC both incises the 5' and 3' sides of the lesion. The N-terminal half is responsible for the 3' incision and the C-terminal half is responsible for the 5' incision.</text>
</comment>
<evidence type="ECO:0000313" key="11">
    <source>
        <dbReference type="EMBL" id="MDQ0340761.1"/>
    </source>
</evidence>
<feature type="domain" description="UvrC family homology region profile" evidence="10">
    <location>
        <begin position="246"/>
        <end position="466"/>
    </location>
</feature>
<dbReference type="HAMAP" id="MF_00203">
    <property type="entry name" value="UvrC"/>
    <property type="match status" value="1"/>
</dbReference>
<dbReference type="InterPro" id="IPR001162">
    <property type="entry name" value="UvrC_RNase_H_dom"/>
</dbReference>
<proteinExistence type="inferred from homology"/>
<dbReference type="SUPFAM" id="SSF47781">
    <property type="entry name" value="RuvA domain 2-like"/>
    <property type="match status" value="1"/>
</dbReference>
<keyword evidence="1 6" id="KW-0963">Cytoplasm</keyword>